<comment type="caution">
    <text evidence="6">The sequence shown here is derived from an EMBL/GenBank/DDBJ whole genome shotgun (WGS) entry which is preliminary data.</text>
</comment>
<organism evidence="6 7">
    <name type="scientific">Serpentinicella alkaliphila</name>
    <dbReference type="NCBI Taxonomy" id="1734049"/>
    <lineage>
        <taxon>Bacteria</taxon>
        <taxon>Bacillati</taxon>
        <taxon>Bacillota</taxon>
        <taxon>Clostridia</taxon>
        <taxon>Peptostreptococcales</taxon>
        <taxon>Natronincolaceae</taxon>
        <taxon>Serpentinicella</taxon>
    </lineage>
</organism>
<accession>A0A4R2TDF5</accession>
<dbReference type="NCBIfam" id="NF002187">
    <property type="entry name" value="PRK01045.1-1"/>
    <property type="match status" value="1"/>
</dbReference>
<dbReference type="NCBIfam" id="TIGR00216">
    <property type="entry name" value="ispH_lytB"/>
    <property type="match status" value="1"/>
</dbReference>
<keyword evidence="5" id="KW-0414">Isoprene biosynthesis</keyword>
<feature type="binding site" evidence="5">
    <location>
        <position position="125"/>
    </location>
    <ligand>
        <name>(2E)-4-hydroxy-3-methylbut-2-enyl diphosphate</name>
        <dbReference type="ChEBI" id="CHEBI:128753"/>
    </ligand>
</feature>
<feature type="binding site" evidence="5">
    <location>
        <position position="43"/>
    </location>
    <ligand>
        <name>isopentenyl diphosphate</name>
        <dbReference type="ChEBI" id="CHEBI:128769"/>
    </ligand>
</feature>
<name>A0A4R2TDF5_9FIRM</name>
<dbReference type="GO" id="GO:0016114">
    <property type="term" value="P:terpenoid biosynthetic process"/>
    <property type="evidence" value="ECO:0007669"/>
    <property type="project" value="UniProtKB-UniRule"/>
</dbReference>
<comment type="pathway">
    <text evidence="5">Isoprenoid biosynthesis; isopentenyl diphosphate biosynthesis via DXP pathway; isopentenyl diphosphate from 1-deoxy-D-xylulose 5-phosphate: step 6/6.</text>
</comment>
<dbReference type="InterPro" id="IPR003451">
    <property type="entry name" value="LytB/IspH"/>
</dbReference>
<feature type="binding site" evidence="5">
    <location>
        <position position="43"/>
    </location>
    <ligand>
        <name>dimethylallyl diphosphate</name>
        <dbReference type="ChEBI" id="CHEBI:57623"/>
    </ligand>
</feature>
<feature type="binding site" evidence="5">
    <location>
        <position position="220"/>
    </location>
    <ligand>
        <name>isopentenyl diphosphate</name>
        <dbReference type="ChEBI" id="CHEBI:128769"/>
    </ligand>
</feature>
<dbReference type="GO" id="GO:0050992">
    <property type="term" value="P:dimethylallyl diphosphate biosynthetic process"/>
    <property type="evidence" value="ECO:0007669"/>
    <property type="project" value="UniProtKB-UniRule"/>
</dbReference>
<dbReference type="EC" id="1.17.7.4" evidence="5"/>
<feature type="binding site" evidence="5">
    <location>
        <position position="221"/>
    </location>
    <ligand>
        <name>(2E)-4-hydroxy-3-methylbut-2-enyl diphosphate</name>
        <dbReference type="ChEBI" id="CHEBI:128753"/>
    </ligand>
</feature>
<dbReference type="GO" id="GO:0046872">
    <property type="term" value="F:metal ion binding"/>
    <property type="evidence" value="ECO:0007669"/>
    <property type="project" value="UniProtKB-KW"/>
</dbReference>
<feature type="binding site" evidence="5">
    <location>
        <position position="264"/>
    </location>
    <ligand>
        <name>dimethylallyl diphosphate</name>
        <dbReference type="ChEBI" id="CHEBI:57623"/>
    </ligand>
</feature>
<dbReference type="PANTHER" id="PTHR30426">
    <property type="entry name" value="4-HYDROXY-3-METHYLBUT-2-ENYL DIPHOSPHATE REDUCTASE"/>
    <property type="match status" value="1"/>
</dbReference>
<dbReference type="Gene3D" id="3.40.50.11270">
    <property type="match status" value="1"/>
</dbReference>
<feature type="binding site" evidence="5">
    <location>
        <position position="125"/>
    </location>
    <ligand>
        <name>dimethylallyl diphosphate</name>
        <dbReference type="ChEBI" id="CHEBI:57623"/>
    </ligand>
</feature>
<feature type="binding site" evidence="5">
    <location>
        <position position="220"/>
    </location>
    <ligand>
        <name>(2E)-4-hydroxy-3-methylbut-2-enyl diphosphate</name>
        <dbReference type="ChEBI" id="CHEBI:128753"/>
    </ligand>
</feature>
<keyword evidence="3 5" id="KW-0408">Iron</keyword>
<sequence length="280" mass="31368">MKVILAEHSGFCFGVEKAINTVFSKMNEENIDKRLYTLGPLIHNTHVVNELEKKGIKAVDDLDDISNGIIIIRSHGVPEEVYEKAKLKGLEIVDTTCPYVKRIQNIVKDYYLIGYTIIIVGSPDHPEVIGINGWCNNEAIIINSIDQTKNISFIDKICLVSQTTMPIELFCEISKDLENKTNDIKKFDTICTATKRRQDSTRNLAKEVDAMVVIGDNHSSNTKKLLEICHSINPDAAFLIQSKDELPIDQLKKYNVIGVTAGASAPSWIIKDIVEILKEI</sequence>
<feature type="binding site" evidence="5">
    <location>
        <position position="221"/>
    </location>
    <ligand>
        <name>dimethylallyl diphosphate</name>
        <dbReference type="ChEBI" id="CHEBI:57623"/>
    </ligand>
</feature>
<feature type="binding site" evidence="5">
    <location>
        <position position="75"/>
    </location>
    <ligand>
        <name>(2E)-4-hydroxy-3-methylbut-2-enyl diphosphate</name>
        <dbReference type="ChEBI" id="CHEBI:128753"/>
    </ligand>
</feature>
<feature type="binding site" evidence="5">
    <location>
        <position position="191"/>
    </location>
    <ligand>
        <name>[4Fe-4S] cluster</name>
        <dbReference type="ChEBI" id="CHEBI:49883"/>
    </ligand>
</feature>
<dbReference type="GO" id="GO:0051745">
    <property type="term" value="F:4-hydroxy-3-methylbut-2-enyl diphosphate reductase activity"/>
    <property type="evidence" value="ECO:0007669"/>
    <property type="project" value="UniProtKB-UniRule"/>
</dbReference>
<feature type="binding site" evidence="5">
    <location>
        <position position="97"/>
    </location>
    <ligand>
        <name>[4Fe-4S] cluster</name>
        <dbReference type="ChEBI" id="CHEBI:49883"/>
    </ligand>
</feature>
<dbReference type="GO" id="GO:0051539">
    <property type="term" value="F:4 iron, 4 sulfur cluster binding"/>
    <property type="evidence" value="ECO:0007669"/>
    <property type="project" value="UniProtKB-UniRule"/>
</dbReference>
<feature type="binding site" evidence="5">
    <location>
        <position position="75"/>
    </location>
    <ligand>
        <name>isopentenyl diphosphate</name>
        <dbReference type="ChEBI" id="CHEBI:128769"/>
    </ligand>
</feature>
<dbReference type="HAMAP" id="MF_00191">
    <property type="entry name" value="IspH"/>
    <property type="match status" value="1"/>
</dbReference>
<feature type="binding site" evidence="5">
    <location>
        <position position="75"/>
    </location>
    <ligand>
        <name>dimethylallyl diphosphate</name>
        <dbReference type="ChEBI" id="CHEBI:57623"/>
    </ligand>
</feature>
<feature type="binding site" evidence="5">
    <location>
        <position position="264"/>
    </location>
    <ligand>
        <name>(2E)-4-hydroxy-3-methylbut-2-enyl diphosphate</name>
        <dbReference type="ChEBI" id="CHEBI:128753"/>
    </ligand>
</feature>
<dbReference type="Pfam" id="PF02401">
    <property type="entry name" value="LYTB"/>
    <property type="match status" value="1"/>
</dbReference>
<comment type="catalytic activity">
    <reaction evidence="5">
        <text>dimethylallyl diphosphate + 2 oxidized [2Fe-2S]-[ferredoxin] + H2O = (2E)-4-hydroxy-3-methylbut-2-enyl diphosphate + 2 reduced [2Fe-2S]-[ferredoxin] + 2 H(+)</text>
        <dbReference type="Rhea" id="RHEA:24825"/>
        <dbReference type="Rhea" id="RHEA-COMP:10000"/>
        <dbReference type="Rhea" id="RHEA-COMP:10001"/>
        <dbReference type="ChEBI" id="CHEBI:15377"/>
        <dbReference type="ChEBI" id="CHEBI:15378"/>
        <dbReference type="ChEBI" id="CHEBI:33737"/>
        <dbReference type="ChEBI" id="CHEBI:33738"/>
        <dbReference type="ChEBI" id="CHEBI:57623"/>
        <dbReference type="ChEBI" id="CHEBI:128753"/>
        <dbReference type="EC" id="1.17.7.4"/>
    </reaction>
</comment>
<dbReference type="CDD" id="cd13944">
    <property type="entry name" value="lytB_ispH"/>
    <property type="match status" value="1"/>
</dbReference>
<keyword evidence="4 5" id="KW-0411">Iron-sulfur</keyword>
<feature type="binding site" evidence="5">
    <location>
        <position position="219"/>
    </location>
    <ligand>
        <name>dimethylallyl diphosphate</name>
        <dbReference type="ChEBI" id="CHEBI:57623"/>
    </ligand>
</feature>
<comment type="similarity">
    <text evidence="5">Belongs to the IspH family.</text>
</comment>
<comment type="function">
    <text evidence="5">Catalyzes the conversion of 1-hydroxy-2-methyl-2-(E)-butenyl 4-diphosphate (HMBPP) into a mixture of isopentenyl diphosphate (IPP) and dimethylallyl diphosphate (DMAPP). Acts in the terminal step of the DOXP/MEP pathway for isoprenoid precursor biosynthesis.</text>
</comment>
<dbReference type="Gene3D" id="3.40.1010.20">
    <property type="entry name" value="4-hydroxy-3-methylbut-2-enyl diphosphate reductase, catalytic domain"/>
    <property type="match status" value="2"/>
</dbReference>
<dbReference type="PANTHER" id="PTHR30426:SF0">
    <property type="entry name" value="4-HYDROXY-3-METHYLBUT-2-ENYL DIPHOSPHATE REDUCTASE"/>
    <property type="match status" value="1"/>
</dbReference>
<dbReference type="RefSeq" id="WP_132848921.1">
    <property type="nucleotide sequence ID" value="NZ_CP058648.1"/>
</dbReference>
<feature type="binding site" evidence="5">
    <location>
        <position position="43"/>
    </location>
    <ligand>
        <name>(2E)-4-hydroxy-3-methylbut-2-enyl diphosphate</name>
        <dbReference type="ChEBI" id="CHEBI:128753"/>
    </ligand>
</feature>
<gene>
    <name evidence="5" type="primary">ispH</name>
    <name evidence="6" type="ORF">EDD79_10279</name>
</gene>
<keyword evidence="5" id="KW-0560">Oxidoreductase</keyword>
<dbReference type="EMBL" id="SLYC01000027">
    <property type="protein sequence ID" value="TCQ01490.1"/>
    <property type="molecule type" value="Genomic_DNA"/>
</dbReference>
<protein>
    <recommendedName>
        <fullName evidence="5">4-hydroxy-3-methylbut-2-enyl diphosphate reductase</fullName>
        <shortName evidence="5">HMBPP reductase</shortName>
        <ecNumber evidence="5">1.17.7.4</ecNumber>
    </recommendedName>
</protein>
<feature type="binding site" evidence="5">
    <location>
        <position position="219"/>
    </location>
    <ligand>
        <name>isopentenyl diphosphate</name>
        <dbReference type="ChEBI" id="CHEBI:128769"/>
    </ligand>
</feature>
<dbReference type="GO" id="GO:0019288">
    <property type="term" value="P:isopentenyl diphosphate biosynthetic process, methylerythritol 4-phosphate pathway"/>
    <property type="evidence" value="ECO:0007669"/>
    <property type="project" value="UniProtKB-UniRule"/>
</dbReference>
<feature type="active site" description="Proton donor" evidence="5">
    <location>
        <position position="127"/>
    </location>
</feature>
<comment type="catalytic activity">
    <reaction evidence="5">
        <text>isopentenyl diphosphate + 2 oxidized [2Fe-2S]-[ferredoxin] + H2O = (2E)-4-hydroxy-3-methylbut-2-enyl diphosphate + 2 reduced [2Fe-2S]-[ferredoxin] + 2 H(+)</text>
        <dbReference type="Rhea" id="RHEA:24488"/>
        <dbReference type="Rhea" id="RHEA-COMP:10000"/>
        <dbReference type="Rhea" id="RHEA-COMP:10001"/>
        <dbReference type="ChEBI" id="CHEBI:15377"/>
        <dbReference type="ChEBI" id="CHEBI:15378"/>
        <dbReference type="ChEBI" id="CHEBI:33737"/>
        <dbReference type="ChEBI" id="CHEBI:33738"/>
        <dbReference type="ChEBI" id="CHEBI:128753"/>
        <dbReference type="ChEBI" id="CHEBI:128769"/>
        <dbReference type="EC" id="1.17.7.4"/>
    </reaction>
</comment>
<feature type="binding site" evidence="5">
    <location>
        <position position="12"/>
    </location>
    <ligand>
        <name>[4Fe-4S] cluster</name>
        <dbReference type="ChEBI" id="CHEBI:49883"/>
    </ligand>
</feature>
<dbReference type="AlphaFoldDB" id="A0A4R2TDF5"/>
<keyword evidence="2 5" id="KW-0479">Metal-binding</keyword>
<reference evidence="6 7" key="1">
    <citation type="submission" date="2019-03" db="EMBL/GenBank/DDBJ databases">
        <title>Genomic Encyclopedia of Type Strains, Phase IV (KMG-IV): sequencing the most valuable type-strain genomes for metagenomic binning, comparative biology and taxonomic classification.</title>
        <authorList>
            <person name="Goeker M."/>
        </authorList>
    </citation>
    <scope>NUCLEOTIDE SEQUENCE [LARGE SCALE GENOMIC DNA]</scope>
    <source>
        <strain evidence="6 7">DSM 100013</strain>
    </source>
</reference>
<dbReference type="Proteomes" id="UP000295504">
    <property type="component" value="Unassembled WGS sequence"/>
</dbReference>
<dbReference type="UniPathway" id="UPA00059">
    <property type="reaction ID" value="UER00105"/>
</dbReference>
<evidence type="ECO:0000256" key="2">
    <source>
        <dbReference type="ARBA" id="ARBA00022723"/>
    </source>
</evidence>
<evidence type="ECO:0000256" key="4">
    <source>
        <dbReference type="ARBA" id="ARBA00023014"/>
    </source>
</evidence>
<dbReference type="UniPathway" id="UPA00056">
    <property type="reaction ID" value="UER00097"/>
</dbReference>
<evidence type="ECO:0000313" key="6">
    <source>
        <dbReference type="EMBL" id="TCQ01490.1"/>
    </source>
</evidence>
<keyword evidence="1 5" id="KW-0004">4Fe-4S</keyword>
<comment type="cofactor">
    <cofactor evidence="5">
        <name>[4Fe-4S] cluster</name>
        <dbReference type="ChEBI" id="CHEBI:49883"/>
    </cofactor>
    <text evidence="5">Binds 1 [4Fe-4S] cluster per subunit.</text>
</comment>
<feature type="binding site" evidence="5">
    <location>
        <position position="221"/>
    </location>
    <ligand>
        <name>isopentenyl diphosphate</name>
        <dbReference type="ChEBI" id="CHEBI:128769"/>
    </ligand>
</feature>
<feature type="binding site" evidence="5">
    <location>
        <position position="220"/>
    </location>
    <ligand>
        <name>dimethylallyl diphosphate</name>
        <dbReference type="ChEBI" id="CHEBI:57623"/>
    </ligand>
</feature>
<evidence type="ECO:0000256" key="1">
    <source>
        <dbReference type="ARBA" id="ARBA00022485"/>
    </source>
</evidence>
<keyword evidence="7" id="KW-1185">Reference proteome</keyword>
<evidence type="ECO:0000256" key="3">
    <source>
        <dbReference type="ARBA" id="ARBA00023004"/>
    </source>
</evidence>
<feature type="binding site" evidence="5">
    <location>
        <position position="264"/>
    </location>
    <ligand>
        <name>isopentenyl diphosphate</name>
        <dbReference type="ChEBI" id="CHEBI:128769"/>
    </ligand>
</feature>
<evidence type="ECO:0000313" key="7">
    <source>
        <dbReference type="Proteomes" id="UP000295504"/>
    </source>
</evidence>
<feature type="binding site" evidence="5">
    <location>
        <position position="163"/>
    </location>
    <ligand>
        <name>(2E)-4-hydroxy-3-methylbut-2-enyl diphosphate</name>
        <dbReference type="ChEBI" id="CHEBI:128753"/>
    </ligand>
</feature>
<feature type="binding site" evidence="5">
    <location>
        <position position="219"/>
    </location>
    <ligand>
        <name>(2E)-4-hydroxy-3-methylbut-2-enyl diphosphate</name>
        <dbReference type="ChEBI" id="CHEBI:128753"/>
    </ligand>
</feature>
<comment type="pathway">
    <text evidence="5">Isoprenoid biosynthesis; dimethylallyl diphosphate biosynthesis; dimethylallyl diphosphate from (2E)-4-hydroxy-3-methylbutenyl diphosphate: step 1/1.</text>
</comment>
<dbReference type="OrthoDB" id="9804077at2"/>
<feature type="binding site" evidence="5">
    <location>
        <position position="125"/>
    </location>
    <ligand>
        <name>isopentenyl diphosphate</name>
        <dbReference type="ChEBI" id="CHEBI:128769"/>
    </ligand>
</feature>
<evidence type="ECO:0000256" key="5">
    <source>
        <dbReference type="HAMAP-Rule" id="MF_00191"/>
    </source>
</evidence>
<proteinExistence type="inferred from homology"/>